<evidence type="ECO:0000256" key="2">
    <source>
        <dbReference type="ARBA" id="ARBA00007343"/>
    </source>
</evidence>
<feature type="transmembrane region" description="Helical" evidence="8">
    <location>
        <begin position="363"/>
        <end position="388"/>
    </location>
</feature>
<feature type="domain" description="G-protein coupled receptors family 2 profile 2" evidence="10">
    <location>
        <begin position="161"/>
        <end position="404"/>
    </location>
</feature>
<keyword evidence="6" id="KW-1015">Disulfide bond</keyword>
<feature type="domain" description="GAIN-B" evidence="9">
    <location>
        <begin position="11"/>
        <end position="157"/>
    </location>
</feature>
<dbReference type="PROSITE" id="PS50261">
    <property type="entry name" value="G_PROTEIN_RECEP_F2_4"/>
    <property type="match status" value="1"/>
</dbReference>
<evidence type="ECO:0000256" key="6">
    <source>
        <dbReference type="ARBA" id="ARBA00023157"/>
    </source>
</evidence>
<dbReference type="InterPro" id="IPR000203">
    <property type="entry name" value="GPS"/>
</dbReference>
<dbReference type="Proteomes" id="UP000261540">
    <property type="component" value="Unplaced"/>
</dbReference>
<keyword evidence="5 8" id="KW-0472">Membrane</keyword>
<name>A0A3B3TDN3_9TELE</name>
<keyword evidence="7" id="KW-0325">Glycoprotein</keyword>
<dbReference type="Pfam" id="PF01825">
    <property type="entry name" value="GPS"/>
    <property type="match status" value="1"/>
</dbReference>
<comment type="subcellular location">
    <subcellularLocation>
        <location evidence="1">Membrane</location>
        <topology evidence="1">Multi-pass membrane protein</topology>
    </subcellularLocation>
</comment>
<evidence type="ECO:0000259" key="10">
    <source>
        <dbReference type="PROSITE" id="PS50261"/>
    </source>
</evidence>
<organism evidence="11 12">
    <name type="scientific">Paramormyrops kingsleyae</name>
    <dbReference type="NCBI Taxonomy" id="1676925"/>
    <lineage>
        <taxon>Eukaryota</taxon>
        <taxon>Metazoa</taxon>
        <taxon>Chordata</taxon>
        <taxon>Craniata</taxon>
        <taxon>Vertebrata</taxon>
        <taxon>Euteleostomi</taxon>
        <taxon>Actinopterygii</taxon>
        <taxon>Neopterygii</taxon>
        <taxon>Teleostei</taxon>
        <taxon>Osteoglossocephala</taxon>
        <taxon>Osteoglossomorpha</taxon>
        <taxon>Osteoglossiformes</taxon>
        <taxon>Mormyridae</taxon>
        <taxon>Paramormyrops</taxon>
    </lineage>
</organism>
<dbReference type="FunFam" id="1.20.1070.10:FF:000058">
    <property type="entry name" value="Adhesion G protein-coupled receptor F5"/>
    <property type="match status" value="1"/>
</dbReference>
<dbReference type="Ensembl" id="ENSPKIT00000021441.1">
    <property type="protein sequence ID" value="ENSPKIP00000040421.1"/>
    <property type="gene ID" value="ENSPKIG00000017394.1"/>
</dbReference>
<reference evidence="11" key="1">
    <citation type="submission" date="2025-08" db="UniProtKB">
        <authorList>
            <consortium name="Ensembl"/>
        </authorList>
    </citation>
    <scope>IDENTIFICATION</scope>
</reference>
<evidence type="ECO:0000313" key="11">
    <source>
        <dbReference type="Ensembl" id="ENSPKIP00000040421.1"/>
    </source>
</evidence>
<dbReference type="GO" id="GO:0004930">
    <property type="term" value="F:G protein-coupled receptor activity"/>
    <property type="evidence" value="ECO:0007669"/>
    <property type="project" value="InterPro"/>
</dbReference>
<evidence type="ECO:0000313" key="12">
    <source>
        <dbReference type="Proteomes" id="UP000261540"/>
    </source>
</evidence>
<feature type="transmembrane region" description="Helical" evidence="8">
    <location>
        <begin position="269"/>
        <end position="293"/>
    </location>
</feature>
<keyword evidence="3 8" id="KW-0812">Transmembrane</keyword>
<dbReference type="Gene3D" id="2.60.220.50">
    <property type="match status" value="1"/>
</dbReference>
<dbReference type="InterPro" id="IPR051587">
    <property type="entry name" value="Adhesion_GPCR"/>
</dbReference>
<dbReference type="InterPro" id="IPR046338">
    <property type="entry name" value="GAIN_dom_sf"/>
</dbReference>
<comment type="similarity">
    <text evidence="2">Belongs to the G-protein coupled receptor 2 family. Adhesion G-protein coupled receptor (ADGR) subfamily.</text>
</comment>
<protein>
    <recommendedName>
        <fullName evidence="13">Adhesion G protein-coupled receptor F3b</fullName>
    </recommendedName>
</protein>
<evidence type="ECO:0000256" key="1">
    <source>
        <dbReference type="ARBA" id="ARBA00004141"/>
    </source>
</evidence>
<evidence type="ECO:0000256" key="7">
    <source>
        <dbReference type="ARBA" id="ARBA00023180"/>
    </source>
</evidence>
<dbReference type="Pfam" id="PF00002">
    <property type="entry name" value="7tm_2"/>
    <property type="match status" value="1"/>
</dbReference>
<evidence type="ECO:0000256" key="8">
    <source>
        <dbReference type="SAM" id="Phobius"/>
    </source>
</evidence>
<evidence type="ECO:0000256" key="3">
    <source>
        <dbReference type="ARBA" id="ARBA00022692"/>
    </source>
</evidence>
<feature type="transmembrane region" description="Helical" evidence="8">
    <location>
        <begin position="319"/>
        <end position="342"/>
    </location>
</feature>
<feature type="transmembrane region" description="Helical" evidence="8">
    <location>
        <begin position="164"/>
        <end position="190"/>
    </location>
</feature>
<evidence type="ECO:0000256" key="4">
    <source>
        <dbReference type="ARBA" id="ARBA00022989"/>
    </source>
</evidence>
<dbReference type="InterPro" id="IPR017981">
    <property type="entry name" value="GPCR_2-like_7TM"/>
</dbReference>
<dbReference type="PANTHER" id="PTHR45813:SF2">
    <property type="entry name" value="ADHESION G-PROTEIN COUPLED RECEPTOR F3"/>
    <property type="match status" value="1"/>
</dbReference>
<dbReference type="GO" id="GO:0016020">
    <property type="term" value="C:membrane"/>
    <property type="evidence" value="ECO:0007669"/>
    <property type="project" value="UniProtKB-SubCell"/>
</dbReference>
<dbReference type="GO" id="GO:0007166">
    <property type="term" value="P:cell surface receptor signaling pathway"/>
    <property type="evidence" value="ECO:0007669"/>
    <property type="project" value="InterPro"/>
</dbReference>
<dbReference type="InterPro" id="IPR000832">
    <property type="entry name" value="GPCR_2_secretin-like"/>
</dbReference>
<dbReference type="GO" id="GO:0007189">
    <property type="term" value="P:adenylate cyclase-activating G protein-coupled receptor signaling pathway"/>
    <property type="evidence" value="ECO:0007669"/>
    <property type="project" value="TreeGrafter"/>
</dbReference>
<evidence type="ECO:0000259" key="9">
    <source>
        <dbReference type="PROSITE" id="PS50221"/>
    </source>
</evidence>
<dbReference type="PROSITE" id="PS50221">
    <property type="entry name" value="GAIN_B"/>
    <property type="match status" value="1"/>
</dbReference>
<dbReference type="Gene3D" id="1.20.1070.10">
    <property type="entry name" value="Rhodopsin 7-helix transmembrane proteins"/>
    <property type="match status" value="1"/>
</dbReference>
<keyword evidence="4 8" id="KW-1133">Transmembrane helix</keyword>
<evidence type="ECO:0008006" key="13">
    <source>
        <dbReference type="Google" id="ProtNLM"/>
    </source>
</evidence>
<dbReference type="AlphaFoldDB" id="A0A3B3TDN3"/>
<proteinExistence type="inferred from homology"/>
<dbReference type="PANTHER" id="PTHR45813">
    <property type="entry name" value="IG-LIKE DOMAIN-CONTAINING PROTEIN"/>
    <property type="match status" value="1"/>
</dbReference>
<keyword evidence="12" id="KW-1185">Reference proteome</keyword>
<sequence>MEKLIQTVELNSSSTSSDNYHPNVQLTSFSGNQTNCNNIVFNVSVSTPGQTSGSVNIIGYRTLVNLLPSIPNMNLNSIVMSTVMQNSSLAKEIAINFSLINERPPDYEMLCVFWNFSTMTWSDEGCYWNKTSSNEQMICICNHLTSFSTLMSKSPIELPYLDQITYVGLAASVSSLIVCLVIEFMVWNTVVKSNVSHFRHTALVNISLCLLMGDTVFLVNSFYQSPKWCGTFTVIKHFCYLSMFFWMLCLSTMLLHQLIFVFHQMRKKVYLTISISIGYVCPLIIVLLTYKIYNDGAEDVYYNAKSCWLNYKSPFNGSIHAFIFPVLTIVLINFFSMMVVITKLLRPQVSEGSKGDQKEMAKSILKAIVFLTPVFGITWILGFFVLVFDLTEGFWAYFILPSQSTP</sequence>
<evidence type="ECO:0000256" key="5">
    <source>
        <dbReference type="ARBA" id="ARBA00023136"/>
    </source>
</evidence>
<dbReference type="GeneTree" id="ENSGT00940000154603"/>
<dbReference type="PRINTS" id="PR00249">
    <property type="entry name" value="GPCRSECRETIN"/>
</dbReference>
<dbReference type="InterPro" id="IPR057244">
    <property type="entry name" value="GAIN_B"/>
</dbReference>
<feature type="transmembrane region" description="Helical" evidence="8">
    <location>
        <begin position="243"/>
        <end position="262"/>
    </location>
</feature>
<accession>A0A3B3TDN3</accession>
<reference evidence="11" key="2">
    <citation type="submission" date="2025-09" db="UniProtKB">
        <authorList>
            <consortium name="Ensembl"/>
        </authorList>
    </citation>
    <scope>IDENTIFICATION</scope>
</reference>
<feature type="transmembrane region" description="Helical" evidence="8">
    <location>
        <begin position="202"/>
        <end position="223"/>
    </location>
</feature>
<dbReference type="SMART" id="SM00303">
    <property type="entry name" value="GPS"/>
    <property type="match status" value="1"/>
</dbReference>